<organism evidence="2 3">
    <name type="scientific">Mycobacterium rhizamassiliense</name>
    <dbReference type="NCBI Taxonomy" id="1841860"/>
    <lineage>
        <taxon>Bacteria</taxon>
        <taxon>Bacillati</taxon>
        <taxon>Actinomycetota</taxon>
        <taxon>Actinomycetes</taxon>
        <taxon>Mycobacteriales</taxon>
        <taxon>Mycobacteriaceae</taxon>
        <taxon>Mycobacterium</taxon>
    </lineage>
</organism>
<dbReference type="OrthoDB" id="4632325at2"/>
<feature type="chain" id="PRO_5015650138" description="Secreted protein" evidence="1">
    <location>
        <begin position="28"/>
        <end position="104"/>
    </location>
</feature>
<evidence type="ECO:0008006" key="4">
    <source>
        <dbReference type="Google" id="ProtNLM"/>
    </source>
</evidence>
<keyword evidence="1" id="KW-0732">Signal</keyword>
<dbReference type="EMBL" id="FUFA01000002">
    <property type="protein sequence ID" value="SPM33482.1"/>
    <property type="molecule type" value="Genomic_DNA"/>
</dbReference>
<accession>A0A2U3NPP9</accession>
<protein>
    <recommendedName>
        <fullName evidence="4">Secreted protein</fullName>
    </recommendedName>
</protein>
<evidence type="ECO:0000313" key="2">
    <source>
        <dbReference type="EMBL" id="SPM33482.1"/>
    </source>
</evidence>
<dbReference type="RefSeq" id="WP_077086845.1">
    <property type="nucleotide sequence ID" value="NZ_LT721901.1"/>
</dbReference>
<gene>
    <name evidence="2" type="ORF">MRAB57_1286</name>
</gene>
<evidence type="ECO:0000313" key="3">
    <source>
        <dbReference type="Proteomes" id="UP000240988"/>
    </source>
</evidence>
<feature type="signal peptide" evidence="1">
    <location>
        <begin position="1"/>
        <end position="27"/>
    </location>
</feature>
<proteinExistence type="predicted"/>
<dbReference type="AlphaFoldDB" id="A0A2U3NPP9"/>
<reference evidence="2 3" key="1">
    <citation type="submission" date="2017-01" db="EMBL/GenBank/DDBJ databases">
        <authorList>
            <consortium name="Urmite Genomes"/>
        </authorList>
    </citation>
    <scope>NUCLEOTIDE SEQUENCE [LARGE SCALE GENOMIC DNA]</scope>
    <source>
        <strain evidence="2 3">AB57</strain>
    </source>
</reference>
<dbReference type="Proteomes" id="UP000240988">
    <property type="component" value="Unassembled WGS sequence"/>
</dbReference>
<sequence>MNRTLVTGLAAAAVALSPVGVAASAQAAPGPFATDNFTVPHNWCPGQPLPMPDVRWDMSVCHHWYWVAVGGTGNVGQFVWEGDAPRRPLGPPPCYGAPICLPGL</sequence>
<dbReference type="STRING" id="1841860.GCA_900157375_01287"/>
<evidence type="ECO:0000256" key="1">
    <source>
        <dbReference type="SAM" id="SignalP"/>
    </source>
</evidence>
<name>A0A2U3NPP9_9MYCO</name>
<keyword evidence="3" id="KW-1185">Reference proteome</keyword>